<sequence length="92" mass="10389">MSAHATNVARKDERVNLRVDAKTKAMLVRAAEISGTKLTEFLVQTALDRADRLVSQPKVTRVSNEEFFRVLDLIENPPAPTDYLVEAMQRFS</sequence>
<dbReference type="RefSeq" id="WP_246953924.1">
    <property type="nucleotide sequence ID" value="NZ_JALKII010000019.1"/>
</dbReference>
<keyword evidence="1" id="KW-1277">Toxin-antitoxin system</keyword>
<evidence type="ECO:0000313" key="4">
    <source>
        <dbReference type="Proteomes" id="UP001165524"/>
    </source>
</evidence>
<organism evidence="3 4">
    <name type="scientific">Alcanivorax quisquiliarum</name>
    <dbReference type="NCBI Taxonomy" id="2933565"/>
    <lineage>
        <taxon>Bacteria</taxon>
        <taxon>Pseudomonadati</taxon>
        <taxon>Pseudomonadota</taxon>
        <taxon>Gammaproteobacteria</taxon>
        <taxon>Oceanospirillales</taxon>
        <taxon>Alcanivoracaceae</taxon>
        <taxon>Alcanivorax</taxon>
    </lineage>
</organism>
<keyword evidence="4" id="KW-1185">Reference proteome</keyword>
<dbReference type="EMBL" id="JALKII010000019">
    <property type="protein sequence ID" value="MCK0538876.1"/>
    <property type="molecule type" value="Genomic_DNA"/>
</dbReference>
<dbReference type="SUPFAM" id="SSF47598">
    <property type="entry name" value="Ribbon-helix-helix"/>
    <property type="match status" value="1"/>
</dbReference>
<comment type="caution">
    <text evidence="3">The sequence shown here is derived from an EMBL/GenBank/DDBJ whole genome shotgun (WGS) entry which is preliminary data.</text>
</comment>
<dbReference type="Proteomes" id="UP001165524">
    <property type="component" value="Unassembled WGS sequence"/>
</dbReference>
<proteinExistence type="inferred from homology"/>
<dbReference type="Gene3D" id="1.20.5.780">
    <property type="entry name" value="Single helix bin"/>
    <property type="match status" value="1"/>
</dbReference>
<name>A0ABT0EAL7_9GAMM</name>
<evidence type="ECO:0000256" key="2">
    <source>
        <dbReference type="ARBA" id="ARBA00049988"/>
    </source>
</evidence>
<dbReference type="InterPro" id="IPR014795">
    <property type="entry name" value="TacA_1-like"/>
</dbReference>
<dbReference type="Pfam" id="PF08681">
    <property type="entry name" value="TacA1"/>
    <property type="match status" value="1"/>
</dbReference>
<accession>A0ABT0EAL7</accession>
<reference evidence="3" key="1">
    <citation type="submission" date="2022-04" db="EMBL/GenBank/DDBJ databases">
        <title>Alcanivorax sp. CY1518 draft genome sequence.</title>
        <authorList>
            <person name="Zhao G."/>
            <person name="An M."/>
        </authorList>
    </citation>
    <scope>NUCLEOTIDE SEQUENCE</scope>
    <source>
        <strain evidence="3">CY1518</strain>
    </source>
</reference>
<dbReference type="InterPro" id="IPR010985">
    <property type="entry name" value="Ribbon_hlx_hlx"/>
</dbReference>
<comment type="similarity">
    <text evidence="2">Belongs to the TacA antitoxin family.</text>
</comment>
<dbReference type="PANTHER" id="PTHR35401">
    <property type="entry name" value="COPG FAMILY HELIX-TURN-HELIX PROTEIN-RELATED-RELATED"/>
    <property type="match status" value="1"/>
</dbReference>
<evidence type="ECO:0000313" key="3">
    <source>
        <dbReference type="EMBL" id="MCK0538876.1"/>
    </source>
</evidence>
<dbReference type="PANTHER" id="PTHR35401:SF2">
    <property type="entry name" value="ABC-TYPE TRANSPORT SYSTEM"/>
    <property type="match status" value="1"/>
</dbReference>
<gene>
    <name evidence="3" type="ORF">MU846_14295</name>
</gene>
<evidence type="ECO:0000256" key="1">
    <source>
        <dbReference type="ARBA" id="ARBA00022649"/>
    </source>
</evidence>
<protein>
    <submittedName>
        <fullName evidence="3">DUF1778 domain-containing protein</fullName>
    </submittedName>
</protein>